<dbReference type="InterPro" id="IPR014476">
    <property type="entry name" value="AHL15-29"/>
</dbReference>
<dbReference type="Pfam" id="PF03479">
    <property type="entry name" value="PCC"/>
    <property type="match status" value="1"/>
</dbReference>
<name>A0A6A2ZK17_HIBSY</name>
<keyword evidence="4" id="KW-0539">Nucleus</keyword>
<dbReference type="Gene3D" id="3.30.1330.80">
    <property type="entry name" value="Hypothetical protein, similar to alpha- acetolactate decarboxylase, domain 2"/>
    <property type="match status" value="1"/>
</dbReference>
<dbReference type="OrthoDB" id="958407at2759"/>
<dbReference type="InterPro" id="IPR005175">
    <property type="entry name" value="PPC_dom"/>
</dbReference>
<evidence type="ECO:0000256" key="3">
    <source>
        <dbReference type="ARBA" id="ARBA00023163"/>
    </source>
</evidence>
<evidence type="ECO:0000256" key="4">
    <source>
        <dbReference type="ARBA" id="ARBA00023242"/>
    </source>
</evidence>
<dbReference type="GO" id="GO:0005634">
    <property type="term" value="C:nucleus"/>
    <property type="evidence" value="ECO:0007669"/>
    <property type="project" value="TreeGrafter"/>
</dbReference>
<sequence length="282" mass="30370">MADDNAPVSGFQAHSSGNDEYRNPPSFYFSGGGSLNSKTSNAKTSTLGNHQQTDEKTAKRRRGRPQGSKNKPKPPIVVTRESDTSPVKTVAFEVSPGFDVIERIISFACRNHVGVGIISASSSVSNVSLCHASPQEPRLFLQGTFQLQSLIGSFFPEYGTPPSSNGTVPQSSSPRSSFRITLEGPQFKLMGGRVFGKLTAATQVVVAAAVLENPWFDDFPCEDDNEDLRQPKKAHNASGATGSFASNGMHMGGANPAASNLTFSQLLMQRSYPEDELSMWFD</sequence>
<feature type="region of interest" description="Disordered" evidence="5">
    <location>
        <begin position="1"/>
        <end position="85"/>
    </location>
</feature>
<feature type="compositionally biased region" description="Polar residues" evidence="5">
    <location>
        <begin position="35"/>
        <end position="51"/>
    </location>
</feature>
<dbReference type="PANTHER" id="PTHR31100">
    <property type="entry name" value="AT-HOOK MOTIF NUCLEAR-LOCALIZED PROTEIN 15"/>
    <property type="match status" value="1"/>
</dbReference>
<dbReference type="GO" id="GO:0003680">
    <property type="term" value="F:minor groove of adenine-thymine-rich DNA binding"/>
    <property type="evidence" value="ECO:0007669"/>
    <property type="project" value="InterPro"/>
</dbReference>
<dbReference type="GO" id="GO:0003700">
    <property type="term" value="F:DNA-binding transcription factor activity"/>
    <property type="evidence" value="ECO:0007669"/>
    <property type="project" value="TreeGrafter"/>
</dbReference>
<keyword evidence="8" id="KW-1185">Reference proteome</keyword>
<dbReference type="SUPFAM" id="SSF117856">
    <property type="entry name" value="AF0104/ALDC/Ptd012-like"/>
    <property type="match status" value="1"/>
</dbReference>
<comment type="caution">
    <text evidence="7">The sequence shown here is derived from an EMBL/GenBank/DDBJ whole genome shotgun (WGS) entry which is preliminary data.</text>
</comment>
<dbReference type="PROSITE" id="PS51742">
    <property type="entry name" value="PPC"/>
    <property type="match status" value="1"/>
</dbReference>
<evidence type="ECO:0000313" key="8">
    <source>
        <dbReference type="Proteomes" id="UP000436088"/>
    </source>
</evidence>
<accession>A0A6A2ZK17</accession>
<evidence type="ECO:0000256" key="5">
    <source>
        <dbReference type="SAM" id="MobiDB-lite"/>
    </source>
</evidence>
<dbReference type="EMBL" id="VEPZ02001146">
    <property type="protein sequence ID" value="KAE8691659.1"/>
    <property type="molecule type" value="Genomic_DNA"/>
</dbReference>
<dbReference type="Proteomes" id="UP000436088">
    <property type="component" value="Unassembled WGS sequence"/>
</dbReference>
<evidence type="ECO:0000313" key="7">
    <source>
        <dbReference type="EMBL" id="KAE8691659.1"/>
    </source>
</evidence>
<proteinExistence type="predicted"/>
<protein>
    <recommendedName>
        <fullName evidence="6">PPC domain-containing protein</fullName>
    </recommendedName>
</protein>
<keyword evidence="3" id="KW-0804">Transcription</keyword>
<keyword evidence="2" id="KW-0238">DNA-binding</keyword>
<feature type="region of interest" description="Disordered" evidence="5">
    <location>
        <begin position="227"/>
        <end position="248"/>
    </location>
</feature>
<evidence type="ECO:0000256" key="1">
    <source>
        <dbReference type="ARBA" id="ARBA00023015"/>
    </source>
</evidence>
<reference evidence="7" key="1">
    <citation type="submission" date="2019-09" db="EMBL/GenBank/DDBJ databases">
        <title>Draft genome information of white flower Hibiscus syriacus.</title>
        <authorList>
            <person name="Kim Y.-M."/>
        </authorList>
    </citation>
    <scope>NUCLEOTIDE SEQUENCE [LARGE SCALE GENOMIC DNA]</scope>
    <source>
        <strain evidence="7">YM2019G1</strain>
    </source>
</reference>
<feature type="domain" description="PPC" evidence="6">
    <location>
        <begin position="84"/>
        <end position="232"/>
    </location>
</feature>
<gene>
    <name evidence="7" type="ORF">F3Y22_tig00110885pilonHSYRG00026</name>
</gene>
<evidence type="ECO:0000256" key="2">
    <source>
        <dbReference type="ARBA" id="ARBA00023125"/>
    </source>
</evidence>
<dbReference type="AlphaFoldDB" id="A0A6A2ZK17"/>
<organism evidence="7 8">
    <name type="scientific">Hibiscus syriacus</name>
    <name type="common">Rose of Sharon</name>
    <dbReference type="NCBI Taxonomy" id="106335"/>
    <lineage>
        <taxon>Eukaryota</taxon>
        <taxon>Viridiplantae</taxon>
        <taxon>Streptophyta</taxon>
        <taxon>Embryophyta</taxon>
        <taxon>Tracheophyta</taxon>
        <taxon>Spermatophyta</taxon>
        <taxon>Magnoliopsida</taxon>
        <taxon>eudicotyledons</taxon>
        <taxon>Gunneridae</taxon>
        <taxon>Pentapetalae</taxon>
        <taxon>rosids</taxon>
        <taxon>malvids</taxon>
        <taxon>Malvales</taxon>
        <taxon>Malvaceae</taxon>
        <taxon>Malvoideae</taxon>
        <taxon>Hibiscus</taxon>
    </lineage>
</organism>
<keyword evidence="1" id="KW-0805">Transcription regulation</keyword>
<dbReference type="PANTHER" id="PTHR31100:SF63">
    <property type="entry name" value="AT-HOOK MOTIF NUCLEAR-LOCALIZED PROTEIN"/>
    <property type="match status" value="1"/>
</dbReference>
<evidence type="ECO:0000259" key="6">
    <source>
        <dbReference type="PROSITE" id="PS51742"/>
    </source>
</evidence>